<name>A0A8A1MFQ8_AJECA</name>
<dbReference type="EMBL" id="CP069115">
    <property type="protein sequence ID" value="QSS65336.1"/>
    <property type="molecule type" value="Genomic_DNA"/>
</dbReference>
<evidence type="ECO:0000313" key="2">
    <source>
        <dbReference type="Proteomes" id="UP000663671"/>
    </source>
</evidence>
<protein>
    <recommendedName>
        <fullName evidence="3">HMG box domain-containing protein</fullName>
    </recommendedName>
</protein>
<gene>
    <name evidence="1" type="ORF">I7I51_06178</name>
</gene>
<dbReference type="CDD" id="cd00084">
    <property type="entry name" value="HMG-box_SF"/>
    <property type="match status" value="1"/>
</dbReference>
<dbReference type="InterPro" id="IPR013761">
    <property type="entry name" value="SAM/pointed_sf"/>
</dbReference>
<dbReference type="AlphaFoldDB" id="A0A8A1MFQ8"/>
<proteinExistence type="predicted"/>
<dbReference type="VEuPathDB" id="FungiDB:I7I51_06178"/>
<dbReference type="Gene3D" id="1.10.30.10">
    <property type="entry name" value="High mobility group box domain"/>
    <property type="match status" value="1"/>
</dbReference>
<dbReference type="OrthoDB" id="1919336at2759"/>
<dbReference type="InterPro" id="IPR036910">
    <property type="entry name" value="HMG_box_dom_sf"/>
</dbReference>
<evidence type="ECO:0000313" key="1">
    <source>
        <dbReference type="EMBL" id="QSS65336.1"/>
    </source>
</evidence>
<dbReference type="SUPFAM" id="SSF47769">
    <property type="entry name" value="SAM/Pointed domain"/>
    <property type="match status" value="1"/>
</dbReference>
<organism evidence="1 2">
    <name type="scientific">Ajellomyces capsulatus</name>
    <name type="common">Darling's disease fungus</name>
    <name type="synonym">Histoplasma capsulatum</name>
    <dbReference type="NCBI Taxonomy" id="5037"/>
    <lineage>
        <taxon>Eukaryota</taxon>
        <taxon>Fungi</taxon>
        <taxon>Dikarya</taxon>
        <taxon>Ascomycota</taxon>
        <taxon>Pezizomycotina</taxon>
        <taxon>Eurotiomycetes</taxon>
        <taxon>Eurotiomycetidae</taxon>
        <taxon>Onygenales</taxon>
        <taxon>Ajellomycetaceae</taxon>
        <taxon>Histoplasma</taxon>
    </lineage>
</organism>
<dbReference type="Gene3D" id="1.10.150.50">
    <property type="entry name" value="Transcription Factor, Ets-1"/>
    <property type="match status" value="1"/>
</dbReference>
<reference evidence="1" key="1">
    <citation type="submission" date="2021-01" db="EMBL/GenBank/DDBJ databases">
        <title>Chromosome-level genome assembly of a human fungal pathogen reveals clustering of transcriptionally co-regulated genes.</title>
        <authorList>
            <person name="Voorhies M."/>
            <person name="Cohen S."/>
            <person name="Shea T.P."/>
            <person name="Petrus S."/>
            <person name="Munoz J.F."/>
            <person name="Poplawski S."/>
            <person name="Goldman W.E."/>
            <person name="Michael T."/>
            <person name="Cuomo C.A."/>
            <person name="Sil A."/>
            <person name="Beyhan S."/>
        </authorList>
    </citation>
    <scope>NUCLEOTIDE SEQUENCE</scope>
    <source>
        <strain evidence="1">WU24</strain>
    </source>
</reference>
<sequence>MEVLKMVFEELGMSQYLPGFIGNGFETWEDVLEITEIDLYDFNFPPAMFRRLQQRVAKERNALCNQPAQCGEYGNYSKKKRRYQWHPKQYFPNYAQNGIAIEKRADLGYKGLSFPQMAIEIGKLWRELPENEKKIAQARAIRDREDYKVALANPIARNCEAKVSQSIVSSPQDTERSPASIEIGTESQLSNRLGDDRLNNVVSSQGVPAVPCEMAEHISAVCEWSLSQKDTQNQIERTERLFDNATTTLSSLEGSIADWSVEYGDTVIGYSVWPGGNHY</sequence>
<dbReference type="Proteomes" id="UP000663671">
    <property type="component" value="Chromosome 3"/>
</dbReference>
<evidence type="ECO:0008006" key="3">
    <source>
        <dbReference type="Google" id="ProtNLM"/>
    </source>
</evidence>
<dbReference type="SUPFAM" id="SSF47095">
    <property type="entry name" value="HMG-box"/>
    <property type="match status" value="1"/>
</dbReference>
<accession>A0A8A1MFQ8</accession>